<evidence type="ECO:0000313" key="2">
    <source>
        <dbReference type="Proteomes" id="UP000276133"/>
    </source>
</evidence>
<protein>
    <submittedName>
        <fullName evidence="1">Uncharacterized protein</fullName>
    </submittedName>
</protein>
<reference evidence="1 2" key="1">
    <citation type="journal article" date="2018" name="Sci. Rep.">
        <title>Genomic signatures of local adaptation to the degree of environmental predictability in rotifers.</title>
        <authorList>
            <person name="Franch-Gras L."/>
            <person name="Hahn C."/>
            <person name="Garcia-Roger E.M."/>
            <person name="Carmona M.J."/>
            <person name="Serra M."/>
            <person name="Gomez A."/>
        </authorList>
    </citation>
    <scope>NUCLEOTIDE SEQUENCE [LARGE SCALE GENOMIC DNA]</scope>
    <source>
        <strain evidence="1">HYR1</strain>
    </source>
</reference>
<comment type="caution">
    <text evidence="1">The sequence shown here is derived from an EMBL/GenBank/DDBJ whole genome shotgun (WGS) entry which is preliminary data.</text>
</comment>
<dbReference type="Proteomes" id="UP000276133">
    <property type="component" value="Unassembled WGS sequence"/>
</dbReference>
<sequence>MSELLTDQTFVCPSYRFADLSFFCQRGIPRTIPNGFRLLLSPHSIEKNLLELIFTILLRIKTVEEKFIKKELNN</sequence>
<accession>A0A3M7PN42</accession>
<name>A0A3M7PN42_BRAPC</name>
<dbReference type="EMBL" id="REGN01009776">
    <property type="protein sequence ID" value="RNA00394.1"/>
    <property type="molecule type" value="Genomic_DNA"/>
</dbReference>
<proteinExistence type="predicted"/>
<gene>
    <name evidence="1" type="ORF">BpHYR1_023181</name>
</gene>
<evidence type="ECO:0000313" key="1">
    <source>
        <dbReference type="EMBL" id="RNA00394.1"/>
    </source>
</evidence>
<organism evidence="1 2">
    <name type="scientific">Brachionus plicatilis</name>
    <name type="common">Marine rotifer</name>
    <name type="synonym">Brachionus muelleri</name>
    <dbReference type="NCBI Taxonomy" id="10195"/>
    <lineage>
        <taxon>Eukaryota</taxon>
        <taxon>Metazoa</taxon>
        <taxon>Spiralia</taxon>
        <taxon>Gnathifera</taxon>
        <taxon>Rotifera</taxon>
        <taxon>Eurotatoria</taxon>
        <taxon>Monogononta</taxon>
        <taxon>Pseudotrocha</taxon>
        <taxon>Ploima</taxon>
        <taxon>Brachionidae</taxon>
        <taxon>Brachionus</taxon>
    </lineage>
</organism>
<keyword evidence="2" id="KW-1185">Reference proteome</keyword>
<dbReference type="AlphaFoldDB" id="A0A3M7PN42"/>